<keyword evidence="1" id="KW-0732">Signal</keyword>
<organism evidence="2 3">
    <name type="scientific">Blautia fusiformis</name>
    <dbReference type="NCBI Taxonomy" id="2881264"/>
    <lineage>
        <taxon>Bacteria</taxon>
        <taxon>Bacillati</taxon>
        <taxon>Bacillota</taxon>
        <taxon>Clostridia</taxon>
        <taxon>Lachnospirales</taxon>
        <taxon>Lachnospiraceae</taxon>
        <taxon>Blautia</taxon>
    </lineage>
</organism>
<evidence type="ECO:0000313" key="2">
    <source>
        <dbReference type="EMBL" id="MCC2229373.1"/>
    </source>
</evidence>
<protein>
    <recommendedName>
        <fullName evidence="4">Fibronectin type-III domain-containing protein</fullName>
    </recommendedName>
</protein>
<dbReference type="Gene3D" id="2.60.40.10">
    <property type="entry name" value="Immunoglobulins"/>
    <property type="match status" value="1"/>
</dbReference>
<evidence type="ECO:0008006" key="4">
    <source>
        <dbReference type="Google" id="ProtNLM"/>
    </source>
</evidence>
<sequence>MYSRMKRKSSFIVLVVMVVSLLMVSGTPVHADDYGWMESAKKVKINSTIKGVARNNQPPTLMDPWDSYEEYFYFKAPVKMNITITVTMKGTQGVSVSLYNSRGNYLMDSNDWLYNRSKNQNSTILRSTCNAGEYYIRLMELYNSNSEKHPYSLTVQGKLLNSTKITKIQKVSSTKAKIIWKNFGNVTGYELLRKNYGGSYKKVATITRRRNYYIDKGLKRRKNYYYVVRAYKTIDGKKVYSNNSAVIRIKM</sequence>
<feature type="signal peptide" evidence="1">
    <location>
        <begin position="1"/>
        <end position="31"/>
    </location>
</feature>
<name>A0AAW4WDD1_9FIRM</name>
<dbReference type="InterPro" id="IPR036116">
    <property type="entry name" value="FN3_sf"/>
</dbReference>
<dbReference type="SUPFAM" id="SSF89260">
    <property type="entry name" value="Collagen-binding domain"/>
    <property type="match status" value="1"/>
</dbReference>
<keyword evidence="3" id="KW-1185">Reference proteome</keyword>
<comment type="caution">
    <text evidence="2">The sequence shown here is derived from an EMBL/GenBank/DDBJ whole genome shotgun (WGS) entry which is preliminary data.</text>
</comment>
<dbReference type="RefSeq" id="WP_147603935.1">
    <property type="nucleotide sequence ID" value="NZ_JAJEQQ010000057.1"/>
</dbReference>
<evidence type="ECO:0000256" key="1">
    <source>
        <dbReference type="SAM" id="SignalP"/>
    </source>
</evidence>
<dbReference type="SUPFAM" id="SSF49265">
    <property type="entry name" value="Fibronectin type III"/>
    <property type="match status" value="1"/>
</dbReference>
<feature type="chain" id="PRO_5043980597" description="Fibronectin type-III domain-containing protein" evidence="1">
    <location>
        <begin position="32"/>
        <end position="251"/>
    </location>
</feature>
<reference evidence="2 3" key="1">
    <citation type="submission" date="2021-10" db="EMBL/GenBank/DDBJ databases">
        <title>Anaerobic single-cell dispensing facilitates the cultivation of human gut bacteria.</title>
        <authorList>
            <person name="Afrizal A."/>
        </authorList>
    </citation>
    <scope>NUCLEOTIDE SEQUENCE [LARGE SCALE GENOMIC DNA]</scope>
    <source>
        <strain evidence="2 3">CLA-AA-H217</strain>
    </source>
</reference>
<evidence type="ECO:0000313" key="3">
    <source>
        <dbReference type="Proteomes" id="UP001198612"/>
    </source>
</evidence>
<proteinExistence type="predicted"/>
<dbReference type="InterPro" id="IPR003961">
    <property type="entry name" value="FN3_dom"/>
</dbReference>
<accession>A0AAW4WDD1</accession>
<dbReference type="CDD" id="cd00063">
    <property type="entry name" value="FN3"/>
    <property type="match status" value="1"/>
</dbReference>
<dbReference type="AlphaFoldDB" id="A0AAW4WDD1"/>
<dbReference type="EMBL" id="JAJEQQ010000057">
    <property type="protein sequence ID" value="MCC2229373.1"/>
    <property type="molecule type" value="Genomic_DNA"/>
</dbReference>
<dbReference type="Proteomes" id="UP001198612">
    <property type="component" value="Unassembled WGS sequence"/>
</dbReference>
<dbReference type="Gene3D" id="2.60.120.380">
    <property type="match status" value="1"/>
</dbReference>
<dbReference type="InterPro" id="IPR013783">
    <property type="entry name" value="Ig-like_fold"/>
</dbReference>
<gene>
    <name evidence="2" type="ORF">LKD40_16580</name>
</gene>